<evidence type="ECO:0000256" key="3">
    <source>
        <dbReference type="ARBA" id="ARBA00061607"/>
    </source>
</evidence>
<dbReference type="InterPro" id="IPR041628">
    <property type="entry name" value="ChlI/MoxR_AAA_lid"/>
</dbReference>
<dbReference type="Pfam" id="PF07726">
    <property type="entry name" value="AAA_3"/>
    <property type="match status" value="1"/>
</dbReference>
<dbReference type="Gene3D" id="1.10.8.80">
    <property type="entry name" value="Magnesium chelatase subunit I, C-Terminal domain"/>
    <property type="match status" value="1"/>
</dbReference>
<gene>
    <name evidence="5" type="ORF">GCM10007852_29030</name>
</gene>
<dbReference type="GO" id="GO:0005524">
    <property type="term" value="F:ATP binding"/>
    <property type="evidence" value="ECO:0007669"/>
    <property type="project" value="UniProtKB-KW"/>
</dbReference>
<dbReference type="SMART" id="SM00382">
    <property type="entry name" value="AAA"/>
    <property type="match status" value="1"/>
</dbReference>
<dbReference type="InterPro" id="IPR003593">
    <property type="entry name" value="AAA+_ATPase"/>
</dbReference>
<reference evidence="5" key="1">
    <citation type="journal article" date="2014" name="Int. J. Syst. Evol. Microbiol.">
        <title>Complete genome sequence of Corynebacterium casei LMG S-19264T (=DSM 44701T), isolated from a smear-ripened cheese.</title>
        <authorList>
            <consortium name="US DOE Joint Genome Institute (JGI-PGF)"/>
            <person name="Walter F."/>
            <person name="Albersmeier A."/>
            <person name="Kalinowski J."/>
            <person name="Ruckert C."/>
        </authorList>
    </citation>
    <scope>NUCLEOTIDE SEQUENCE</scope>
    <source>
        <strain evidence="5">NBRC 110023</strain>
    </source>
</reference>
<sequence>MSDRASDTKLTLEEAFEAVNKIKRNINQVLIGQDNVIEKVLTVLLAGGHVLLEGVPGLGKTLLVRALSQSIQVEFARVQFTPDLMPSDVVGHSLYDMKTGQFTTKQGPAFTNILLADEINRAPAKTQSALLEVMQEQQITIDGKTTALSAPFMVLATQNPLDQEGTYPLPEAELDRFMMKVELQYPTEKAEISLLKLNTSGQSNEENVNKLCPVIDAQTIEHIKLMASKIIVDDKVYEYAVDIVRKTREWHGVIHGAGVRASINILKAAKVNALMNNRDFVLPDDVKTVSPNILRHRLTLSAELELEGVNQEKLIHDILEDTEAPRL</sequence>
<dbReference type="PIRSF" id="PIRSF002849">
    <property type="entry name" value="AAA_ATPase_chaperone_MoxR_prd"/>
    <property type="match status" value="1"/>
</dbReference>
<dbReference type="Pfam" id="PF17863">
    <property type="entry name" value="AAA_lid_2"/>
    <property type="match status" value="1"/>
</dbReference>
<evidence type="ECO:0000256" key="2">
    <source>
        <dbReference type="ARBA" id="ARBA00022840"/>
    </source>
</evidence>
<evidence type="ECO:0000313" key="6">
    <source>
        <dbReference type="Proteomes" id="UP001156601"/>
    </source>
</evidence>
<dbReference type="GO" id="GO:0016887">
    <property type="term" value="F:ATP hydrolysis activity"/>
    <property type="evidence" value="ECO:0007669"/>
    <property type="project" value="InterPro"/>
</dbReference>
<dbReference type="InterPro" id="IPR011703">
    <property type="entry name" value="ATPase_AAA-3"/>
</dbReference>
<dbReference type="InterPro" id="IPR050764">
    <property type="entry name" value="CbbQ/NirQ/NorQ/GpvN"/>
</dbReference>
<name>A0AA37T5M6_9ALTE</name>
<dbReference type="RefSeq" id="WP_284218355.1">
    <property type="nucleotide sequence ID" value="NZ_BSOT01000007.1"/>
</dbReference>
<evidence type="ECO:0000313" key="5">
    <source>
        <dbReference type="EMBL" id="GLR71995.1"/>
    </source>
</evidence>
<dbReference type="FunFam" id="3.40.50.300:FF:000640">
    <property type="entry name" value="MoxR family ATPase"/>
    <property type="match status" value="1"/>
</dbReference>
<evidence type="ECO:0000259" key="4">
    <source>
        <dbReference type="SMART" id="SM00382"/>
    </source>
</evidence>
<comment type="caution">
    <text evidence="5">The sequence shown here is derived from an EMBL/GenBank/DDBJ whole genome shotgun (WGS) entry which is preliminary data.</text>
</comment>
<evidence type="ECO:0000256" key="1">
    <source>
        <dbReference type="ARBA" id="ARBA00022741"/>
    </source>
</evidence>
<organism evidence="5 6">
    <name type="scientific">Agaribacter marinus</name>
    <dbReference type="NCBI Taxonomy" id="1431249"/>
    <lineage>
        <taxon>Bacteria</taxon>
        <taxon>Pseudomonadati</taxon>
        <taxon>Pseudomonadota</taxon>
        <taxon>Gammaproteobacteria</taxon>
        <taxon>Alteromonadales</taxon>
        <taxon>Alteromonadaceae</taxon>
        <taxon>Agaribacter</taxon>
    </lineage>
</organism>
<keyword evidence="1" id="KW-0547">Nucleotide-binding</keyword>
<dbReference type="Proteomes" id="UP001156601">
    <property type="component" value="Unassembled WGS sequence"/>
</dbReference>
<dbReference type="InterPro" id="IPR027417">
    <property type="entry name" value="P-loop_NTPase"/>
</dbReference>
<keyword evidence="2" id="KW-0067">ATP-binding</keyword>
<dbReference type="EMBL" id="BSOT01000007">
    <property type="protein sequence ID" value="GLR71995.1"/>
    <property type="molecule type" value="Genomic_DNA"/>
</dbReference>
<proteinExistence type="inferred from homology"/>
<dbReference type="Gene3D" id="3.40.50.300">
    <property type="entry name" value="P-loop containing nucleotide triphosphate hydrolases"/>
    <property type="match status" value="1"/>
</dbReference>
<dbReference type="PANTHER" id="PTHR42759">
    <property type="entry name" value="MOXR FAMILY PROTEIN"/>
    <property type="match status" value="1"/>
</dbReference>
<dbReference type="SUPFAM" id="SSF52540">
    <property type="entry name" value="P-loop containing nucleoside triphosphate hydrolases"/>
    <property type="match status" value="1"/>
</dbReference>
<dbReference type="PANTHER" id="PTHR42759:SF1">
    <property type="entry name" value="MAGNESIUM-CHELATASE SUBUNIT CHLD"/>
    <property type="match status" value="1"/>
</dbReference>
<feature type="domain" description="AAA+ ATPase" evidence="4">
    <location>
        <begin position="46"/>
        <end position="187"/>
    </location>
</feature>
<accession>A0AA37T5M6</accession>
<keyword evidence="6" id="KW-1185">Reference proteome</keyword>
<dbReference type="AlphaFoldDB" id="A0AA37T5M6"/>
<protein>
    <submittedName>
        <fullName evidence="5">Magnesium chelatase</fullName>
    </submittedName>
</protein>
<comment type="similarity">
    <text evidence="3">Belongs to the MoxR family.</text>
</comment>
<reference evidence="5" key="2">
    <citation type="submission" date="2023-01" db="EMBL/GenBank/DDBJ databases">
        <title>Draft genome sequence of Agaribacter marinus strain NBRC 110023.</title>
        <authorList>
            <person name="Sun Q."/>
            <person name="Mori K."/>
        </authorList>
    </citation>
    <scope>NUCLEOTIDE SEQUENCE</scope>
    <source>
        <strain evidence="5">NBRC 110023</strain>
    </source>
</reference>